<organism evidence="3 4">
    <name type="scientific">Lophium mytilinum</name>
    <dbReference type="NCBI Taxonomy" id="390894"/>
    <lineage>
        <taxon>Eukaryota</taxon>
        <taxon>Fungi</taxon>
        <taxon>Dikarya</taxon>
        <taxon>Ascomycota</taxon>
        <taxon>Pezizomycotina</taxon>
        <taxon>Dothideomycetes</taxon>
        <taxon>Pleosporomycetidae</taxon>
        <taxon>Mytilinidiales</taxon>
        <taxon>Mytilinidiaceae</taxon>
        <taxon>Lophium</taxon>
    </lineage>
</organism>
<dbReference type="PANTHER" id="PTHR15492:SF1">
    <property type="entry name" value="CYCLIN-D1-BINDING PROTEIN 1"/>
    <property type="match status" value="1"/>
</dbReference>
<dbReference type="GO" id="GO:0005634">
    <property type="term" value="C:nucleus"/>
    <property type="evidence" value="ECO:0007669"/>
    <property type="project" value="TreeGrafter"/>
</dbReference>
<reference evidence="3" key="1">
    <citation type="journal article" date="2020" name="Stud. Mycol.">
        <title>101 Dothideomycetes genomes: a test case for predicting lifestyles and emergence of pathogens.</title>
        <authorList>
            <person name="Haridas S."/>
            <person name="Albert R."/>
            <person name="Binder M."/>
            <person name="Bloem J."/>
            <person name="Labutti K."/>
            <person name="Salamov A."/>
            <person name="Andreopoulos B."/>
            <person name="Baker S."/>
            <person name="Barry K."/>
            <person name="Bills G."/>
            <person name="Bluhm B."/>
            <person name="Cannon C."/>
            <person name="Castanera R."/>
            <person name="Culley D."/>
            <person name="Daum C."/>
            <person name="Ezra D."/>
            <person name="Gonzalez J."/>
            <person name="Henrissat B."/>
            <person name="Kuo A."/>
            <person name="Liang C."/>
            <person name="Lipzen A."/>
            <person name="Lutzoni F."/>
            <person name="Magnuson J."/>
            <person name="Mondo S."/>
            <person name="Nolan M."/>
            <person name="Ohm R."/>
            <person name="Pangilinan J."/>
            <person name="Park H.-J."/>
            <person name="Ramirez L."/>
            <person name="Alfaro M."/>
            <person name="Sun H."/>
            <person name="Tritt A."/>
            <person name="Yoshinaga Y."/>
            <person name="Zwiers L.-H."/>
            <person name="Turgeon B."/>
            <person name="Goodwin S."/>
            <person name="Spatafora J."/>
            <person name="Crous P."/>
            <person name="Grigoriev I."/>
        </authorList>
    </citation>
    <scope>NUCLEOTIDE SEQUENCE</scope>
    <source>
        <strain evidence="3">CBS 269.34</strain>
    </source>
</reference>
<dbReference type="InterPro" id="IPR049317">
    <property type="entry name" value="GCIP-like_N"/>
</dbReference>
<dbReference type="PANTHER" id="PTHR15492">
    <property type="entry name" value="CYCLIN D1-BINDING PROTEIN 1"/>
    <property type="match status" value="1"/>
</dbReference>
<accession>A0A6A6R9E7</accession>
<dbReference type="Proteomes" id="UP000799750">
    <property type="component" value="Unassembled WGS sequence"/>
</dbReference>
<dbReference type="AlphaFoldDB" id="A0A6A6R9E7"/>
<feature type="compositionally biased region" description="Acidic residues" evidence="1">
    <location>
        <begin position="225"/>
        <end position="246"/>
    </location>
</feature>
<dbReference type="InterPro" id="IPR026907">
    <property type="entry name" value="GCIP-like"/>
</dbReference>
<evidence type="ECO:0000313" key="3">
    <source>
        <dbReference type="EMBL" id="KAF2500420.1"/>
    </source>
</evidence>
<dbReference type="EMBL" id="MU004183">
    <property type="protein sequence ID" value="KAF2500420.1"/>
    <property type="molecule type" value="Genomic_DNA"/>
</dbReference>
<keyword evidence="4" id="KW-1185">Reference proteome</keyword>
<protein>
    <recommendedName>
        <fullName evidence="2">Cyclin-D1-binding protein 1-like N-terminal domain-containing protein</fullName>
    </recommendedName>
</protein>
<dbReference type="OrthoDB" id="4088536at2759"/>
<dbReference type="Gene3D" id="1.20.1420.10">
    <property type="entry name" value="Talin, central domain"/>
    <property type="match status" value="1"/>
</dbReference>
<dbReference type="Pfam" id="PF13324">
    <property type="entry name" value="GCIP_N"/>
    <property type="match status" value="1"/>
</dbReference>
<evidence type="ECO:0000256" key="1">
    <source>
        <dbReference type="SAM" id="MobiDB-lite"/>
    </source>
</evidence>
<sequence length="390" mass="41975">MPPKTTPTTAASLIDLTHTTRTLLTHLQSSLTTPNATSTSTTPSQDATTSETTPPPILETLKSTTALLRANTTTLSLLLLTPPLTPSALYPKITTTTDILLTMVACLTPTPTSTEELGDTVHSAARLAVRRVLNAWSELLALVGRVAERVQHGTTDATDRKSGKVDKGVAEADRAAVLAATGVVWECCEAVEVVVADGVVGTVVRKAQEWRGVLVDAVNELKEWGEEEDDDEEEEGVGSDGDEDDLFGAGNKLGKGDSEMRRLLERSVKKLRMVGVVYQALVKRRLRTFPVTAPTSASKASKEGEVEVVEKSNMQTLDQLMALLKGIPETVDELASAFYDLDAEEAGKLLEKVCGDAVKAIQIVEKSWDGKEDEFSAWAGKWRGNFEGVE</sequence>
<evidence type="ECO:0000313" key="4">
    <source>
        <dbReference type="Proteomes" id="UP000799750"/>
    </source>
</evidence>
<feature type="region of interest" description="Disordered" evidence="1">
    <location>
        <begin position="28"/>
        <end position="57"/>
    </location>
</feature>
<evidence type="ECO:0000259" key="2">
    <source>
        <dbReference type="Pfam" id="PF13324"/>
    </source>
</evidence>
<gene>
    <name evidence="3" type="ORF">BU16DRAFT_547281</name>
</gene>
<feature type="compositionally biased region" description="Low complexity" evidence="1">
    <location>
        <begin position="28"/>
        <end position="44"/>
    </location>
</feature>
<name>A0A6A6R9E7_9PEZI</name>
<feature type="domain" description="Cyclin-D1-binding protein 1-like N-terminal" evidence="2">
    <location>
        <begin position="61"/>
        <end position="226"/>
    </location>
</feature>
<proteinExistence type="predicted"/>
<feature type="region of interest" description="Disordered" evidence="1">
    <location>
        <begin position="222"/>
        <end position="254"/>
    </location>
</feature>
<dbReference type="Gene3D" id="1.20.1410.10">
    <property type="entry name" value="I/LWEQ domain"/>
    <property type="match status" value="1"/>
</dbReference>